<dbReference type="InterPro" id="IPR015943">
    <property type="entry name" value="WD40/YVTN_repeat-like_dom_sf"/>
</dbReference>
<evidence type="ECO:0000313" key="2">
    <source>
        <dbReference type="EMBL" id="RCW36817.1"/>
    </source>
</evidence>
<evidence type="ECO:0000313" key="3">
    <source>
        <dbReference type="Proteomes" id="UP000252733"/>
    </source>
</evidence>
<evidence type="ECO:0000259" key="1">
    <source>
        <dbReference type="Pfam" id="PF17829"/>
    </source>
</evidence>
<sequence>MKDSNMIKSLIISLCLSGILIQVHAQNEMFTLLQKIKVDNQGTAGACDGSAFNTKGDIIAASDNTGLTKLFKVDDGSLIRTIRHNEGEVSAANGETNVIHFTSDDKFSVTGMNKTGAKIWNLETGEMVKNIGHGQNTDGAAFSPDDKWIAVAHDRFCAVYSLWDYDKVAEFSVPKQEVNAVDWTEDGSLLMLGGDAKGVMIVRVSDWKLLHDIKFPKHRVKSVALSPDGKYAAACGQDGLACIYDISDGSLVVTLSHNTKTAKALPGDDDDGDEPNVEAIEWSTDSKYFFTGGTYDGIIRAWRVADWSLIGWVQGQEYSRQVETLSMSSDNILAAGGDEGYIYLFQFNPPVVKNLIRQTSDEPISIEAEDFDTNLQQGCHWWSVINDKTASGQEKVQCFPDLSKDKTGVISEYGILDTKKDSPKLDYRIHFSTPGVYYIWARGQSYDHYGNSFHVGMNGKPVESSDKIECLGENNTWIWDKDTKDNAPATIEIKEAGPVTINIWPREDGIQIDKLVLTLDDAYQPENEGPEANMRLVRVK</sequence>
<dbReference type="PANTHER" id="PTHR19879">
    <property type="entry name" value="TRANSCRIPTION INITIATION FACTOR TFIID"/>
    <property type="match status" value="1"/>
</dbReference>
<keyword evidence="3" id="KW-1185">Reference proteome</keyword>
<dbReference type="InterPro" id="IPR041437">
    <property type="entry name" value="GH115_C"/>
</dbReference>
<dbReference type="AlphaFoldDB" id="A0A368V6P0"/>
<dbReference type="InterPro" id="IPR036322">
    <property type="entry name" value="WD40_repeat_dom_sf"/>
</dbReference>
<dbReference type="RefSeq" id="WP_114436816.1">
    <property type="nucleotide sequence ID" value="NZ_QPIZ01000007.1"/>
</dbReference>
<dbReference type="SUPFAM" id="SSF50978">
    <property type="entry name" value="WD40 repeat-like"/>
    <property type="match status" value="1"/>
</dbReference>
<dbReference type="SMART" id="SM00320">
    <property type="entry name" value="WD40"/>
    <property type="match status" value="7"/>
</dbReference>
<name>A0A368V6P0_9BACT</name>
<organism evidence="2 3">
    <name type="scientific">Marinilabilia salmonicolor</name>
    <dbReference type="NCBI Taxonomy" id="989"/>
    <lineage>
        <taxon>Bacteria</taxon>
        <taxon>Pseudomonadati</taxon>
        <taxon>Bacteroidota</taxon>
        <taxon>Bacteroidia</taxon>
        <taxon>Marinilabiliales</taxon>
        <taxon>Marinilabiliaceae</taxon>
        <taxon>Marinilabilia</taxon>
    </lineage>
</organism>
<dbReference type="InterPro" id="IPR001680">
    <property type="entry name" value="WD40_rpt"/>
</dbReference>
<comment type="caution">
    <text evidence="2">The sequence shown here is derived from an EMBL/GenBank/DDBJ whole genome shotgun (WGS) entry which is preliminary data.</text>
</comment>
<proteinExistence type="predicted"/>
<dbReference type="EMBL" id="QPIZ01000007">
    <property type="protein sequence ID" value="RCW36817.1"/>
    <property type="molecule type" value="Genomic_DNA"/>
</dbReference>
<dbReference type="Proteomes" id="UP000252733">
    <property type="component" value="Unassembled WGS sequence"/>
</dbReference>
<dbReference type="PANTHER" id="PTHR19879:SF9">
    <property type="entry name" value="TRANSCRIPTION INITIATION FACTOR TFIID SUBUNIT 5"/>
    <property type="match status" value="1"/>
</dbReference>
<dbReference type="Gene3D" id="2.130.10.10">
    <property type="entry name" value="YVTN repeat-like/Quinoprotein amine dehydrogenase"/>
    <property type="match status" value="2"/>
</dbReference>
<reference evidence="2 3" key="1">
    <citation type="submission" date="2018-07" db="EMBL/GenBank/DDBJ databases">
        <title>Freshwater and sediment microbial communities from various areas in North America, analyzing microbe dynamics in response to fracking.</title>
        <authorList>
            <person name="Lamendella R."/>
        </authorList>
    </citation>
    <scope>NUCLEOTIDE SEQUENCE [LARGE SCALE GENOMIC DNA]</scope>
    <source>
        <strain evidence="2 3">160A</strain>
    </source>
</reference>
<dbReference type="Pfam" id="PF00400">
    <property type="entry name" value="WD40"/>
    <property type="match status" value="2"/>
</dbReference>
<protein>
    <submittedName>
        <fullName evidence="2">WD40 repeat protein</fullName>
    </submittedName>
</protein>
<dbReference type="Pfam" id="PF17829">
    <property type="entry name" value="GH115_C"/>
    <property type="match status" value="1"/>
</dbReference>
<gene>
    <name evidence="2" type="ORF">DFO77_107108</name>
</gene>
<dbReference type="Gene3D" id="2.60.120.1620">
    <property type="match status" value="1"/>
</dbReference>
<feature type="domain" description="Gylcosyl hydrolase 115 C-terminal" evidence="1">
    <location>
        <begin position="360"/>
        <end position="530"/>
    </location>
</feature>
<accession>A0A368V6P0</accession>